<dbReference type="SUPFAM" id="SSF50249">
    <property type="entry name" value="Nucleic acid-binding proteins"/>
    <property type="match status" value="1"/>
</dbReference>
<protein>
    <submittedName>
        <fullName evidence="1">Uncharacterized protein</fullName>
    </submittedName>
</protein>
<dbReference type="InterPro" id="IPR012340">
    <property type="entry name" value="NA-bd_OB-fold"/>
</dbReference>
<dbReference type="EMBL" id="JAHEAC010000166">
    <property type="protein sequence ID" value="MBX8645085.1"/>
    <property type="molecule type" value="Genomic_DNA"/>
</dbReference>
<gene>
    <name evidence="1" type="ORF">J9259_04945</name>
    <name evidence="2" type="ORF">KIY12_10285</name>
</gene>
<reference evidence="1" key="1">
    <citation type="submission" date="2021-04" db="EMBL/GenBank/DDBJ databases">
        <title>Genomic insights into ecological role and evolution of a novel Thermoplasmata order Candidatus Sysuiplasmatales.</title>
        <authorList>
            <person name="Yuan Y."/>
        </authorList>
    </citation>
    <scope>NUCLEOTIDE SEQUENCE</scope>
    <source>
        <strain evidence="2">TUT19-bin139</strain>
        <strain evidence="1">YP2-bin.285</strain>
    </source>
</reference>
<accession>A0A8J7YNC4</accession>
<proteinExistence type="predicted"/>
<dbReference type="Proteomes" id="UP000716004">
    <property type="component" value="Unassembled WGS sequence"/>
</dbReference>
<evidence type="ECO:0000313" key="1">
    <source>
        <dbReference type="EMBL" id="MBX8631850.1"/>
    </source>
</evidence>
<organism evidence="1 3">
    <name type="scientific">Candidatus Sysuiplasma superficiale</name>
    <dbReference type="NCBI Taxonomy" id="2823368"/>
    <lineage>
        <taxon>Archaea</taxon>
        <taxon>Methanobacteriati</taxon>
        <taxon>Thermoplasmatota</taxon>
        <taxon>Thermoplasmata</taxon>
        <taxon>Candidatus Sysuiplasmatales</taxon>
        <taxon>Candidatus Sysuiplasmataceae</taxon>
        <taxon>Candidatus Sysuiplasma</taxon>
    </lineage>
</organism>
<dbReference type="EMBL" id="JAGVSJ010000010">
    <property type="protein sequence ID" value="MBX8631850.1"/>
    <property type="molecule type" value="Genomic_DNA"/>
</dbReference>
<dbReference type="AlphaFoldDB" id="A0A8J7YNC4"/>
<dbReference type="Gene3D" id="2.40.50.140">
    <property type="entry name" value="Nucleic acid-binding proteins"/>
    <property type="match status" value="1"/>
</dbReference>
<name>A0A8J7YNC4_9ARCH</name>
<evidence type="ECO:0000313" key="2">
    <source>
        <dbReference type="EMBL" id="MBX8645085.1"/>
    </source>
</evidence>
<comment type="caution">
    <text evidence="1">The sequence shown here is derived from an EMBL/GenBank/DDBJ whole genome shotgun (WGS) entry which is preliminary data.</text>
</comment>
<sequence length="144" mass="16440">MEDEVKEKIEQFGGLIDEQTARMLIEYERGAMTPDKREKLKAKLDKSFNSKEEALVLEVNEPHRYRRRDGTDGTVLSIKIFIEGREASLTFWDSQIEKVCMKYLVGGSKLHLINCHRTEGRYGLQINTGKGGIVATDSGEIIYK</sequence>
<evidence type="ECO:0000313" key="3">
    <source>
        <dbReference type="Proteomes" id="UP000716004"/>
    </source>
</evidence>
<dbReference type="Proteomes" id="UP000750197">
    <property type="component" value="Unassembled WGS sequence"/>
</dbReference>